<dbReference type="AlphaFoldDB" id="A0A0G0Q9C4"/>
<organism evidence="9 10">
    <name type="scientific">Candidatus Woesebacteria bacterium GW2011_GWA1_39_12</name>
    <dbReference type="NCBI Taxonomy" id="1618549"/>
    <lineage>
        <taxon>Bacteria</taxon>
        <taxon>Candidatus Woeseibacteriota</taxon>
    </lineage>
</organism>
<dbReference type="InterPro" id="IPR003369">
    <property type="entry name" value="TatA/B/E"/>
</dbReference>
<comment type="subcellular location">
    <subcellularLocation>
        <location evidence="1">Membrane</location>
        <topology evidence="1">Single-pass membrane protein</topology>
    </subcellularLocation>
</comment>
<keyword evidence="2" id="KW-0813">Transport</keyword>
<dbReference type="EMBL" id="LBWA01000004">
    <property type="protein sequence ID" value="KKQ98291.1"/>
    <property type="molecule type" value="Genomic_DNA"/>
</dbReference>
<evidence type="ECO:0000256" key="5">
    <source>
        <dbReference type="ARBA" id="ARBA00022989"/>
    </source>
</evidence>
<evidence type="ECO:0008006" key="11">
    <source>
        <dbReference type="Google" id="ProtNLM"/>
    </source>
</evidence>
<keyword evidence="7 8" id="KW-0472">Membrane</keyword>
<gene>
    <name evidence="9" type="ORF">UT23_C0004G0132</name>
</gene>
<protein>
    <recommendedName>
        <fullName evidence="11">Sec-independent protein translocase protein TatA</fullName>
    </recommendedName>
</protein>
<evidence type="ECO:0000256" key="4">
    <source>
        <dbReference type="ARBA" id="ARBA00022927"/>
    </source>
</evidence>
<evidence type="ECO:0000256" key="7">
    <source>
        <dbReference type="ARBA" id="ARBA00023136"/>
    </source>
</evidence>
<dbReference type="GO" id="GO:0016020">
    <property type="term" value="C:membrane"/>
    <property type="evidence" value="ECO:0007669"/>
    <property type="project" value="UniProtKB-ARBA"/>
</dbReference>
<evidence type="ECO:0000313" key="10">
    <source>
        <dbReference type="Proteomes" id="UP000034325"/>
    </source>
</evidence>
<proteinExistence type="predicted"/>
<dbReference type="Proteomes" id="UP000034325">
    <property type="component" value="Unassembled WGS sequence"/>
</dbReference>
<dbReference type="Gene3D" id="1.20.5.3310">
    <property type="match status" value="1"/>
</dbReference>
<keyword evidence="5 8" id="KW-1133">Transmembrane helix</keyword>
<keyword evidence="6" id="KW-0811">Translocation</keyword>
<accession>A0A0G0Q9C4</accession>
<reference evidence="9 10" key="1">
    <citation type="journal article" date="2015" name="Nature">
        <title>rRNA introns, odd ribosomes, and small enigmatic genomes across a large radiation of phyla.</title>
        <authorList>
            <person name="Brown C.T."/>
            <person name="Hug L.A."/>
            <person name="Thomas B.C."/>
            <person name="Sharon I."/>
            <person name="Castelle C.J."/>
            <person name="Singh A."/>
            <person name="Wilkins M.J."/>
            <person name="Williams K.H."/>
            <person name="Banfield J.F."/>
        </authorList>
    </citation>
    <scope>NUCLEOTIDE SEQUENCE [LARGE SCALE GENOMIC DNA]</scope>
</reference>
<comment type="caution">
    <text evidence="9">The sequence shown here is derived from an EMBL/GenBank/DDBJ whole genome shotgun (WGS) entry which is preliminary data.</text>
</comment>
<evidence type="ECO:0000256" key="6">
    <source>
        <dbReference type="ARBA" id="ARBA00023010"/>
    </source>
</evidence>
<evidence type="ECO:0000256" key="2">
    <source>
        <dbReference type="ARBA" id="ARBA00022448"/>
    </source>
</evidence>
<name>A0A0G0Q9C4_9BACT</name>
<dbReference type="Pfam" id="PF02416">
    <property type="entry name" value="TatA_B_E"/>
    <property type="match status" value="1"/>
</dbReference>
<feature type="transmembrane region" description="Helical" evidence="8">
    <location>
        <begin position="13"/>
        <end position="32"/>
    </location>
</feature>
<keyword evidence="4" id="KW-0653">Protein transport</keyword>
<evidence type="ECO:0000313" key="9">
    <source>
        <dbReference type="EMBL" id="KKQ98291.1"/>
    </source>
</evidence>
<evidence type="ECO:0000256" key="1">
    <source>
        <dbReference type="ARBA" id="ARBA00004167"/>
    </source>
</evidence>
<dbReference type="GO" id="GO:0015031">
    <property type="term" value="P:protein transport"/>
    <property type="evidence" value="ECO:0007669"/>
    <property type="project" value="UniProtKB-KW"/>
</dbReference>
<keyword evidence="3 8" id="KW-0812">Transmembrane</keyword>
<evidence type="ECO:0000256" key="8">
    <source>
        <dbReference type="SAM" id="Phobius"/>
    </source>
</evidence>
<evidence type="ECO:0000256" key="3">
    <source>
        <dbReference type="ARBA" id="ARBA00022692"/>
    </source>
</evidence>
<sequence>MPGFLKNISTTEIIILVSILILLFGAKAFISFGRTAGQSLKEIKKIKKNFTEAIEDDQPSKKNEEVT</sequence>